<gene>
    <name evidence="1" type="ORF">GCM10008939_23130</name>
</gene>
<evidence type="ECO:0000313" key="2">
    <source>
        <dbReference type="Proteomes" id="UP000635726"/>
    </source>
</evidence>
<evidence type="ECO:0000313" key="1">
    <source>
        <dbReference type="EMBL" id="GGJ78613.1"/>
    </source>
</evidence>
<organism evidence="1 2">
    <name type="scientific">Deinococcus aquiradiocola</name>
    <dbReference type="NCBI Taxonomy" id="393059"/>
    <lineage>
        <taxon>Bacteria</taxon>
        <taxon>Thermotogati</taxon>
        <taxon>Deinococcota</taxon>
        <taxon>Deinococci</taxon>
        <taxon>Deinococcales</taxon>
        <taxon>Deinococcaceae</taxon>
        <taxon>Deinococcus</taxon>
    </lineage>
</organism>
<dbReference type="RefSeq" id="WP_188963441.1">
    <property type="nucleotide sequence ID" value="NZ_BMOE01000007.1"/>
</dbReference>
<reference evidence="1" key="2">
    <citation type="submission" date="2020-09" db="EMBL/GenBank/DDBJ databases">
        <authorList>
            <person name="Sun Q."/>
            <person name="Ohkuma M."/>
        </authorList>
    </citation>
    <scope>NUCLEOTIDE SEQUENCE</scope>
    <source>
        <strain evidence="1">JCM 14371</strain>
    </source>
</reference>
<sequence>MPRPWLYPFELHTRSEIVERYGALPEKVKLEEDAPEGYEALLDGVLTRVNIGSSGRPVWDKDESYLLWGTPKRDMGDSFSVWLEDGKVETVRGMFDLTDLNLAFVELVLSLGQSADQVLVCAHSDEVIEPTPEALAESVRRSVSTSWQGDAAERIQRLAVAVRIRSSPLEV</sequence>
<accession>A0A917PHR4</accession>
<keyword evidence="2" id="KW-1185">Reference proteome</keyword>
<dbReference type="EMBL" id="BMOE01000007">
    <property type="protein sequence ID" value="GGJ78613.1"/>
    <property type="molecule type" value="Genomic_DNA"/>
</dbReference>
<dbReference type="Proteomes" id="UP000635726">
    <property type="component" value="Unassembled WGS sequence"/>
</dbReference>
<comment type="caution">
    <text evidence="1">The sequence shown here is derived from an EMBL/GenBank/DDBJ whole genome shotgun (WGS) entry which is preliminary data.</text>
</comment>
<dbReference type="AlphaFoldDB" id="A0A917PHR4"/>
<reference evidence="1" key="1">
    <citation type="journal article" date="2014" name="Int. J. Syst. Evol. Microbiol.">
        <title>Complete genome sequence of Corynebacterium casei LMG S-19264T (=DSM 44701T), isolated from a smear-ripened cheese.</title>
        <authorList>
            <consortium name="US DOE Joint Genome Institute (JGI-PGF)"/>
            <person name="Walter F."/>
            <person name="Albersmeier A."/>
            <person name="Kalinowski J."/>
            <person name="Ruckert C."/>
        </authorList>
    </citation>
    <scope>NUCLEOTIDE SEQUENCE</scope>
    <source>
        <strain evidence="1">JCM 14371</strain>
    </source>
</reference>
<name>A0A917PHR4_9DEIO</name>
<proteinExistence type="predicted"/>
<protein>
    <submittedName>
        <fullName evidence="1">Uncharacterized protein</fullName>
    </submittedName>
</protein>